<accession>A0A5C1A9P2</accession>
<evidence type="ECO:0000313" key="3">
    <source>
        <dbReference type="EMBL" id="QEL14756.1"/>
    </source>
</evidence>
<proteinExistence type="predicted"/>
<keyword evidence="4" id="KW-1185">Reference proteome</keyword>
<dbReference type="InterPro" id="IPR036869">
    <property type="entry name" value="J_dom_sf"/>
</dbReference>
<dbReference type="OrthoDB" id="273207at2"/>
<evidence type="ECO:0000313" key="4">
    <source>
        <dbReference type="Proteomes" id="UP000324974"/>
    </source>
</evidence>
<gene>
    <name evidence="3" type="ORF">PX52LOC_01650</name>
</gene>
<dbReference type="SMART" id="SM00271">
    <property type="entry name" value="DnaJ"/>
    <property type="match status" value="1"/>
</dbReference>
<dbReference type="CDD" id="cd06257">
    <property type="entry name" value="DnaJ"/>
    <property type="match status" value="1"/>
</dbReference>
<feature type="domain" description="J" evidence="2">
    <location>
        <begin position="136"/>
        <end position="189"/>
    </location>
</feature>
<reference evidence="4" key="1">
    <citation type="submission" date="2019-08" db="EMBL/GenBank/DDBJ databases">
        <title>Limnoglobus roseus gen. nov., sp. nov., a novel freshwater planctomycete with a giant genome from the family Gemmataceae.</title>
        <authorList>
            <person name="Kulichevskaya I.S."/>
            <person name="Naumoff D.G."/>
            <person name="Miroshnikov K."/>
            <person name="Ivanova A."/>
            <person name="Philippov D.A."/>
            <person name="Hakobyan A."/>
            <person name="Rijpstra I.C."/>
            <person name="Sinninghe Damste J.S."/>
            <person name="Liesack W."/>
            <person name="Dedysh S.N."/>
        </authorList>
    </citation>
    <scope>NUCLEOTIDE SEQUENCE [LARGE SCALE GENOMIC DNA]</scope>
    <source>
        <strain evidence="4">PX52</strain>
    </source>
</reference>
<dbReference type="Proteomes" id="UP000324974">
    <property type="component" value="Chromosome"/>
</dbReference>
<dbReference type="EMBL" id="CP042425">
    <property type="protein sequence ID" value="QEL14756.1"/>
    <property type="molecule type" value="Genomic_DNA"/>
</dbReference>
<organism evidence="3 4">
    <name type="scientific">Limnoglobus roseus</name>
    <dbReference type="NCBI Taxonomy" id="2598579"/>
    <lineage>
        <taxon>Bacteria</taxon>
        <taxon>Pseudomonadati</taxon>
        <taxon>Planctomycetota</taxon>
        <taxon>Planctomycetia</taxon>
        <taxon>Gemmatales</taxon>
        <taxon>Gemmataceae</taxon>
        <taxon>Limnoglobus</taxon>
    </lineage>
</organism>
<dbReference type="SUPFAM" id="SSF46565">
    <property type="entry name" value="Chaperone J-domain"/>
    <property type="match status" value="1"/>
</dbReference>
<dbReference type="PROSITE" id="PS50076">
    <property type="entry name" value="DNAJ_2"/>
    <property type="match status" value="1"/>
</dbReference>
<evidence type="ECO:0000259" key="2">
    <source>
        <dbReference type="PROSITE" id="PS50076"/>
    </source>
</evidence>
<dbReference type="Gene3D" id="1.10.287.110">
    <property type="entry name" value="DnaJ domain"/>
    <property type="match status" value="1"/>
</dbReference>
<dbReference type="Pfam" id="PF00226">
    <property type="entry name" value="DnaJ"/>
    <property type="match status" value="1"/>
</dbReference>
<dbReference type="InterPro" id="IPR001623">
    <property type="entry name" value="DnaJ_domain"/>
</dbReference>
<sequence>MTEAYPLQWPHGRPRASNPERSRFGSRSVDAATKELFSEIRRLGAGTPVLSTNIKLRLDGLPYSNQSPPADKGVAVYFTHKKQSMCFACDRWDRVQDNIYAIAMTIGALRGIERWGSGSMVEQAFTGFVALPAPKSPYEILGVQRGASADEIDTAYRQKAKSAHPDKGGAPGAMEELNRARATLKATAA</sequence>
<evidence type="ECO:0000256" key="1">
    <source>
        <dbReference type="SAM" id="MobiDB-lite"/>
    </source>
</evidence>
<dbReference type="PRINTS" id="PR00625">
    <property type="entry name" value="JDOMAIN"/>
</dbReference>
<protein>
    <submittedName>
        <fullName evidence="3">J domain-containing protein</fullName>
    </submittedName>
</protein>
<dbReference type="KEGG" id="lrs:PX52LOC_01650"/>
<dbReference type="AlphaFoldDB" id="A0A5C1A9P2"/>
<feature type="region of interest" description="Disordered" evidence="1">
    <location>
        <begin position="1"/>
        <end position="27"/>
    </location>
</feature>
<name>A0A5C1A9P2_9BACT</name>